<sequence length="264" mass="30621">IKEYVSFVNISIIKAGKTRKSRKFLDEIFFLPISHSQKILQKQMDRNHSFRASDRMWNVSDLLEISENQRKKHFYKALIYSEKAVICLRDGQLCFLCRVGDMRNTHLVEAHVRLQFISDRETAEGEIEPLHQFEMKVGPTITDDDRLFLVWPTTLCHVINKDSPLYEYTASSLLSAQFEIICLLEGIVESTGMTAQAKTSYLPCEILWGHRFRKLVTYKRSNGSYQVDYNLFNCTYPVKTPQCSAMEHYAQECSVSHAIIVISF</sequence>
<keyword evidence="9" id="KW-0472">Membrane</keyword>
<dbReference type="SUPFAM" id="SSF81296">
    <property type="entry name" value="E set domains"/>
    <property type="match status" value="1"/>
</dbReference>
<keyword evidence="8 11" id="KW-0406">Ion transport</keyword>
<reference evidence="13" key="1">
    <citation type="submission" date="2012-09" db="EMBL/GenBank/DDBJ databases">
        <authorList>
            <person name="Martin A.A."/>
        </authorList>
    </citation>
    <scope>NUCLEOTIDE SEQUENCE</scope>
</reference>
<evidence type="ECO:0000259" key="12">
    <source>
        <dbReference type="Pfam" id="PF17655"/>
    </source>
</evidence>
<keyword evidence="7" id="KW-1133">Transmembrane helix</keyword>
<keyword evidence="4 11" id="KW-0812">Transmembrane</keyword>
<evidence type="ECO:0000313" key="14">
    <source>
        <dbReference type="WBParaSite" id="ACAC_0000540401-mRNA-1"/>
    </source>
</evidence>
<dbReference type="WBParaSite" id="ACAC_0000540401-mRNA-1">
    <property type="protein sequence ID" value="ACAC_0000540401-mRNA-1"/>
    <property type="gene ID" value="ACAC_0000540401"/>
</dbReference>
<keyword evidence="3 11" id="KW-0633">Potassium transport</keyword>
<evidence type="ECO:0000256" key="11">
    <source>
        <dbReference type="RuleBase" id="RU003822"/>
    </source>
</evidence>
<keyword evidence="13" id="KW-1185">Reference proteome</keyword>
<dbReference type="InterPro" id="IPR014756">
    <property type="entry name" value="Ig_E-set"/>
</dbReference>
<dbReference type="Gene3D" id="2.60.40.1400">
    <property type="entry name" value="G protein-activated inward rectifier potassium channel 1"/>
    <property type="match status" value="1"/>
</dbReference>
<evidence type="ECO:0000256" key="5">
    <source>
        <dbReference type="ARBA" id="ARBA00022882"/>
    </source>
</evidence>
<dbReference type="GO" id="GO:0034765">
    <property type="term" value="P:regulation of monoatomic ion transmembrane transport"/>
    <property type="evidence" value="ECO:0007669"/>
    <property type="project" value="TreeGrafter"/>
</dbReference>
<dbReference type="PRINTS" id="PR01320">
    <property type="entry name" value="KIRCHANNEL"/>
</dbReference>
<dbReference type="FunFam" id="2.60.40.1400:FF:000005">
    <property type="entry name" value="G protein-activated inward rectifier potassium channel 2"/>
    <property type="match status" value="1"/>
</dbReference>
<dbReference type="PANTHER" id="PTHR11767:SF51">
    <property type="entry name" value="INWARD RECTIFIER POTASSIUM CHANNEL IRK-1"/>
    <property type="match status" value="1"/>
</dbReference>
<evidence type="ECO:0000256" key="7">
    <source>
        <dbReference type="ARBA" id="ARBA00022989"/>
    </source>
</evidence>
<evidence type="ECO:0000256" key="1">
    <source>
        <dbReference type="ARBA" id="ARBA00004141"/>
    </source>
</evidence>
<evidence type="ECO:0000256" key="3">
    <source>
        <dbReference type="ARBA" id="ARBA00022538"/>
    </source>
</evidence>
<accession>A0A0K0D5Q9</accession>
<dbReference type="InterPro" id="IPR013518">
    <property type="entry name" value="K_chnl_inward-rec_Kir_cyto"/>
</dbReference>
<dbReference type="GO" id="GO:1990573">
    <property type="term" value="P:potassium ion import across plasma membrane"/>
    <property type="evidence" value="ECO:0007669"/>
    <property type="project" value="TreeGrafter"/>
</dbReference>
<proteinExistence type="inferred from homology"/>
<dbReference type="AlphaFoldDB" id="A0A0K0D5Q9"/>
<dbReference type="STRING" id="6313.A0A0K0D5Q9"/>
<evidence type="ECO:0000256" key="9">
    <source>
        <dbReference type="ARBA" id="ARBA00023136"/>
    </source>
</evidence>
<dbReference type="PANTHER" id="PTHR11767">
    <property type="entry name" value="INWARD RECTIFIER POTASSIUM CHANNEL"/>
    <property type="match status" value="1"/>
</dbReference>
<dbReference type="GO" id="GO:0005242">
    <property type="term" value="F:inward rectifier potassium channel activity"/>
    <property type="evidence" value="ECO:0007669"/>
    <property type="project" value="InterPro"/>
</dbReference>
<evidence type="ECO:0000256" key="2">
    <source>
        <dbReference type="ARBA" id="ARBA00022448"/>
    </source>
</evidence>
<dbReference type="Proteomes" id="UP000035642">
    <property type="component" value="Unassembled WGS sequence"/>
</dbReference>
<dbReference type="GO" id="GO:0034702">
    <property type="term" value="C:monoatomic ion channel complex"/>
    <property type="evidence" value="ECO:0007669"/>
    <property type="project" value="UniProtKB-KW"/>
</dbReference>
<keyword evidence="6 11" id="KW-0630">Potassium</keyword>
<dbReference type="Pfam" id="PF17655">
    <property type="entry name" value="IRK_C"/>
    <property type="match status" value="1"/>
</dbReference>
<dbReference type="InterPro" id="IPR016449">
    <property type="entry name" value="K_chnl_inward-rec_Kir"/>
</dbReference>
<organism evidence="13 14">
    <name type="scientific">Angiostrongylus cantonensis</name>
    <name type="common">Rat lungworm</name>
    <dbReference type="NCBI Taxonomy" id="6313"/>
    <lineage>
        <taxon>Eukaryota</taxon>
        <taxon>Metazoa</taxon>
        <taxon>Ecdysozoa</taxon>
        <taxon>Nematoda</taxon>
        <taxon>Chromadorea</taxon>
        <taxon>Rhabditida</taxon>
        <taxon>Rhabditina</taxon>
        <taxon>Rhabditomorpha</taxon>
        <taxon>Strongyloidea</taxon>
        <taxon>Metastrongylidae</taxon>
        <taxon>Angiostrongylus</taxon>
    </lineage>
</organism>
<feature type="domain" description="Inward rectifier potassium channel C-terminal" evidence="12">
    <location>
        <begin position="79"/>
        <end position="248"/>
    </location>
</feature>
<name>A0A0K0D5Q9_ANGCA</name>
<reference evidence="14" key="2">
    <citation type="submission" date="2017-02" db="UniProtKB">
        <authorList>
            <consortium name="WormBaseParasite"/>
        </authorList>
    </citation>
    <scope>IDENTIFICATION</scope>
</reference>
<evidence type="ECO:0000256" key="6">
    <source>
        <dbReference type="ARBA" id="ARBA00022958"/>
    </source>
</evidence>
<keyword evidence="5 11" id="KW-0851">Voltage-gated channel</keyword>
<protein>
    <submittedName>
        <fullName evidence="14">IRK_C domain-containing protein</fullName>
    </submittedName>
</protein>
<dbReference type="GO" id="GO:0005886">
    <property type="term" value="C:plasma membrane"/>
    <property type="evidence" value="ECO:0007669"/>
    <property type="project" value="TreeGrafter"/>
</dbReference>
<evidence type="ECO:0000256" key="4">
    <source>
        <dbReference type="ARBA" id="ARBA00022692"/>
    </source>
</evidence>
<comment type="subcellular location">
    <subcellularLocation>
        <location evidence="1 11">Membrane</location>
        <topology evidence="1 11">Multi-pass membrane protein</topology>
    </subcellularLocation>
</comment>
<evidence type="ECO:0000256" key="8">
    <source>
        <dbReference type="ARBA" id="ARBA00023065"/>
    </source>
</evidence>
<comment type="similarity">
    <text evidence="11">Belongs to the inward rectifier-type potassium channel (TC 1.A.2.1) family.</text>
</comment>
<evidence type="ECO:0000256" key="10">
    <source>
        <dbReference type="ARBA" id="ARBA00023303"/>
    </source>
</evidence>
<dbReference type="InterPro" id="IPR041647">
    <property type="entry name" value="IRK_C"/>
</dbReference>
<evidence type="ECO:0000313" key="13">
    <source>
        <dbReference type="Proteomes" id="UP000035642"/>
    </source>
</evidence>
<keyword evidence="2 11" id="KW-0813">Transport</keyword>
<keyword evidence="10 11" id="KW-0407">Ion channel</keyword>